<keyword evidence="4" id="KW-0333">Golgi apparatus</keyword>
<dbReference type="OrthoDB" id="204784at2759"/>
<protein>
    <submittedName>
        <fullName evidence="8">Golgi transport 1</fullName>
    </submittedName>
</protein>
<comment type="caution">
    <text evidence="8">The sequence shown here is derived from an EMBL/GenBank/DDBJ whole genome shotgun (WGS) entry which is preliminary data.</text>
</comment>
<dbReference type="EMBL" id="LWCA01000153">
    <property type="protein sequence ID" value="OAF70392.1"/>
    <property type="molecule type" value="Genomic_DNA"/>
</dbReference>
<reference evidence="8 9" key="1">
    <citation type="submission" date="2016-04" db="EMBL/GenBank/DDBJ databases">
        <title>The genome of Intoshia linei affirms orthonectids as highly simplified spiralians.</title>
        <authorList>
            <person name="Mikhailov K.V."/>
            <person name="Slusarev G.S."/>
            <person name="Nikitin M.A."/>
            <person name="Logacheva M.D."/>
            <person name="Penin A."/>
            <person name="Aleoshin V."/>
            <person name="Panchin Y.V."/>
        </authorList>
    </citation>
    <scope>NUCLEOTIDE SEQUENCE [LARGE SCALE GENOMIC DNA]</scope>
    <source>
        <strain evidence="8">Intl2013</strain>
        <tissue evidence="8">Whole animal</tissue>
    </source>
</reference>
<name>A0A177B9P9_9BILA</name>
<evidence type="ECO:0000256" key="7">
    <source>
        <dbReference type="SAM" id="Phobius"/>
    </source>
</evidence>
<evidence type="ECO:0000256" key="5">
    <source>
        <dbReference type="ARBA" id="ARBA00023136"/>
    </source>
</evidence>
<comment type="subcellular location">
    <subcellularLocation>
        <location evidence="1">Golgi apparatus membrane</location>
        <topology evidence="1">Multi-pass membrane protein</topology>
    </subcellularLocation>
</comment>
<evidence type="ECO:0000256" key="4">
    <source>
        <dbReference type="ARBA" id="ARBA00023034"/>
    </source>
</evidence>
<dbReference type="PANTHER" id="PTHR21493">
    <property type="entry name" value="CGI-141-RELATED/LIPASE CONTAINING PROTEIN"/>
    <property type="match status" value="1"/>
</dbReference>
<evidence type="ECO:0000313" key="8">
    <source>
        <dbReference type="EMBL" id="OAF70392.1"/>
    </source>
</evidence>
<evidence type="ECO:0000256" key="1">
    <source>
        <dbReference type="ARBA" id="ARBA00004653"/>
    </source>
</evidence>
<keyword evidence="2 7" id="KW-0812">Transmembrane</keyword>
<evidence type="ECO:0000256" key="3">
    <source>
        <dbReference type="ARBA" id="ARBA00022989"/>
    </source>
</evidence>
<evidence type="ECO:0000313" key="9">
    <source>
        <dbReference type="Proteomes" id="UP000078046"/>
    </source>
</evidence>
<dbReference type="GO" id="GO:0006888">
    <property type="term" value="P:endoplasmic reticulum to Golgi vesicle-mediated transport"/>
    <property type="evidence" value="ECO:0007669"/>
    <property type="project" value="InterPro"/>
</dbReference>
<keyword evidence="3 7" id="KW-1133">Transmembrane helix</keyword>
<dbReference type="PANTHER" id="PTHR21493:SF9">
    <property type="entry name" value="GOLGI TRANSPORT PROTEIN 1-RELATED"/>
    <property type="match status" value="1"/>
</dbReference>
<dbReference type="InterPro" id="IPR045176">
    <property type="entry name" value="Got1"/>
</dbReference>
<dbReference type="GO" id="GO:0000139">
    <property type="term" value="C:Golgi membrane"/>
    <property type="evidence" value="ECO:0007669"/>
    <property type="project" value="UniProtKB-SubCell"/>
</dbReference>
<feature type="transmembrane region" description="Helical" evidence="7">
    <location>
        <begin position="12"/>
        <end position="32"/>
    </location>
</feature>
<dbReference type="GO" id="GO:0042147">
    <property type="term" value="P:retrograde transport, endosome to Golgi"/>
    <property type="evidence" value="ECO:0007669"/>
    <property type="project" value="InterPro"/>
</dbReference>
<organism evidence="8 9">
    <name type="scientific">Intoshia linei</name>
    <dbReference type="NCBI Taxonomy" id="1819745"/>
    <lineage>
        <taxon>Eukaryota</taxon>
        <taxon>Metazoa</taxon>
        <taxon>Spiralia</taxon>
        <taxon>Lophotrochozoa</taxon>
        <taxon>Mesozoa</taxon>
        <taxon>Orthonectida</taxon>
        <taxon>Rhopaluridae</taxon>
        <taxon>Intoshia</taxon>
    </lineage>
</organism>
<dbReference type="GO" id="GO:0005783">
    <property type="term" value="C:endoplasmic reticulum"/>
    <property type="evidence" value="ECO:0007669"/>
    <property type="project" value="TreeGrafter"/>
</dbReference>
<dbReference type="InterPro" id="IPR007305">
    <property type="entry name" value="Vesicle_transpt_Got1/SFT2"/>
</dbReference>
<dbReference type="GO" id="GO:0005829">
    <property type="term" value="C:cytosol"/>
    <property type="evidence" value="ECO:0007669"/>
    <property type="project" value="GOC"/>
</dbReference>
<feature type="transmembrane region" description="Helical" evidence="7">
    <location>
        <begin position="70"/>
        <end position="87"/>
    </location>
</feature>
<keyword evidence="9" id="KW-1185">Reference proteome</keyword>
<dbReference type="Proteomes" id="UP000078046">
    <property type="component" value="Unassembled WGS sequence"/>
</dbReference>
<gene>
    <name evidence="8" type="ORF">A3Q56_01824</name>
</gene>
<accession>A0A177B9P9</accession>
<dbReference type="Pfam" id="PF04178">
    <property type="entry name" value="Got1"/>
    <property type="match status" value="1"/>
</dbReference>
<comment type="similarity">
    <text evidence="6">Belongs to the GOT1 family.</text>
</comment>
<evidence type="ECO:0000256" key="6">
    <source>
        <dbReference type="ARBA" id="ARBA00025799"/>
    </source>
</evidence>
<feature type="transmembrane region" description="Helical" evidence="7">
    <location>
        <begin position="38"/>
        <end position="58"/>
    </location>
</feature>
<proteinExistence type="inferred from homology"/>
<dbReference type="AlphaFoldDB" id="A0A177B9P9"/>
<sequence>MAAFAITDIQKIGIGLLSIGTLLLCLGVVMIFDRGLLAIGNILFITGITCMIGVKRTLTFFFQREKAKATISFFSGMVILLFGWPILGMIVELYGFVLLFRGFIPIGITFLRKIPIISVLFQLPGINKVK</sequence>
<evidence type="ECO:0000256" key="2">
    <source>
        <dbReference type="ARBA" id="ARBA00022692"/>
    </source>
</evidence>
<keyword evidence="5 7" id="KW-0472">Membrane</keyword>